<keyword evidence="4" id="KW-1185">Reference proteome</keyword>
<dbReference type="RefSeq" id="WP_200674428.1">
    <property type="nucleotide sequence ID" value="NZ_JAACYA010000002.1"/>
</dbReference>
<feature type="domain" description="UPF0033" evidence="2">
    <location>
        <begin position="12"/>
        <end position="36"/>
    </location>
</feature>
<dbReference type="EMBL" id="JAACYA010000002">
    <property type="protein sequence ID" value="MBK3333033.1"/>
    <property type="molecule type" value="Genomic_DNA"/>
</dbReference>
<dbReference type="InterPro" id="IPR001455">
    <property type="entry name" value="TusA-like"/>
</dbReference>
<name>A0ABS1GJC2_9AQUI</name>
<evidence type="ECO:0000313" key="3">
    <source>
        <dbReference type="EMBL" id="MBK3333033.1"/>
    </source>
</evidence>
<protein>
    <submittedName>
        <fullName evidence="3">DUF3343 domain-containing protein</fullName>
    </submittedName>
</protein>
<gene>
    <name evidence="3" type="ORF">GWK41_08120</name>
</gene>
<dbReference type="Gene3D" id="3.30.110.40">
    <property type="entry name" value="TusA-like domain"/>
    <property type="match status" value="1"/>
</dbReference>
<evidence type="ECO:0000259" key="2">
    <source>
        <dbReference type="PROSITE" id="PS01148"/>
    </source>
</evidence>
<dbReference type="Proteomes" id="UP000772812">
    <property type="component" value="Unassembled WGS sequence"/>
</dbReference>
<dbReference type="Pfam" id="PF01206">
    <property type="entry name" value="TusA"/>
    <property type="match status" value="1"/>
</dbReference>
<organism evidence="3 4">
    <name type="scientific">Persephonella atlantica</name>
    <dbReference type="NCBI Taxonomy" id="2699429"/>
    <lineage>
        <taxon>Bacteria</taxon>
        <taxon>Pseudomonadati</taxon>
        <taxon>Aquificota</taxon>
        <taxon>Aquificia</taxon>
        <taxon>Aquificales</taxon>
        <taxon>Hydrogenothermaceae</taxon>
        <taxon>Persephonella</taxon>
    </lineage>
</organism>
<dbReference type="PROSITE" id="PS01148">
    <property type="entry name" value="UPF0033"/>
    <property type="match status" value="1"/>
</dbReference>
<dbReference type="SUPFAM" id="SSF64307">
    <property type="entry name" value="SirA-like"/>
    <property type="match status" value="1"/>
</dbReference>
<evidence type="ECO:0000256" key="1">
    <source>
        <dbReference type="ARBA" id="ARBA00008984"/>
    </source>
</evidence>
<proteinExistence type="inferred from homology"/>
<comment type="similarity">
    <text evidence="1">Belongs to the sulfur carrier protein TusA family.</text>
</comment>
<dbReference type="PANTHER" id="PTHR33279:SF6">
    <property type="entry name" value="SULFUR CARRIER PROTEIN YEDF-RELATED"/>
    <property type="match status" value="1"/>
</dbReference>
<dbReference type="PANTHER" id="PTHR33279">
    <property type="entry name" value="SULFUR CARRIER PROTEIN YEDF-RELATED"/>
    <property type="match status" value="1"/>
</dbReference>
<sequence>MQVMGNKVVKEVDTRGMFCPTPLIFVSKELKNIPVGKRLKVLADDKAFKKDIKIWCHDTGNKLISLEENNGIITAVIERGKGWHGDTLFEKLKFYAIGVKLHMYDYFFRVFKSAGPKYIITFMSIPEGFRAIDFLKEKGINDFVTLPVPDEIYEFCGVVIGFKSKDRAVQVYNFLKDHSFGVENIHIVDRKRKYPVLKDF</sequence>
<evidence type="ECO:0000313" key="4">
    <source>
        <dbReference type="Proteomes" id="UP000772812"/>
    </source>
</evidence>
<dbReference type="Pfam" id="PF11823">
    <property type="entry name" value="Se_S_carrier"/>
    <property type="match status" value="1"/>
</dbReference>
<dbReference type="InterPro" id="IPR021778">
    <property type="entry name" value="Se/S_carrier-like"/>
</dbReference>
<comment type="caution">
    <text evidence="3">The sequence shown here is derived from an EMBL/GenBank/DDBJ whole genome shotgun (WGS) entry which is preliminary data.</text>
</comment>
<accession>A0ABS1GJC2</accession>
<dbReference type="InterPro" id="IPR036868">
    <property type="entry name" value="TusA-like_sf"/>
</dbReference>
<reference evidence="3 4" key="1">
    <citation type="journal article" date="2021" name="Syst. Appl. Microbiol.">
        <title>Persephonella atlantica sp. nov.: How to adapt to physico-chemical gradients in high temperature hydrothermal habitats.</title>
        <authorList>
            <person name="Francois D.X."/>
            <person name="Godfroy A."/>
            <person name="Mathien C."/>
            <person name="Aube J."/>
            <person name="Cathalot C."/>
            <person name="Lesongeur F."/>
            <person name="L'Haridon S."/>
            <person name="Philippon X."/>
            <person name="Roussel E.G."/>
        </authorList>
    </citation>
    <scope>NUCLEOTIDE SEQUENCE [LARGE SCALE GENOMIC DNA]</scope>
    <source>
        <strain evidence="3 4">MO1340</strain>
    </source>
</reference>